<keyword evidence="3 12" id="KW-0547">Nucleotide-binding</keyword>
<evidence type="ECO:0000256" key="6">
    <source>
        <dbReference type="ARBA" id="ARBA00022840"/>
    </source>
</evidence>
<evidence type="ECO:0000313" key="15">
    <source>
        <dbReference type="Proteomes" id="UP000038045"/>
    </source>
</evidence>
<evidence type="ECO:0000259" key="14">
    <source>
        <dbReference type="PROSITE" id="PS51194"/>
    </source>
</evidence>
<evidence type="ECO:0000313" key="16">
    <source>
        <dbReference type="WBParaSite" id="PTRK_0001104500.1"/>
    </source>
</evidence>
<evidence type="ECO:0000256" key="8">
    <source>
        <dbReference type="ARBA" id="ARBA00023235"/>
    </source>
</evidence>
<dbReference type="SMART" id="SM00956">
    <property type="entry name" value="RQC"/>
    <property type="match status" value="1"/>
</dbReference>
<evidence type="ECO:0000256" key="2">
    <source>
        <dbReference type="ARBA" id="ARBA00005446"/>
    </source>
</evidence>
<evidence type="ECO:0000256" key="10">
    <source>
        <dbReference type="ARBA" id="ARBA00034617"/>
    </source>
</evidence>
<evidence type="ECO:0000259" key="13">
    <source>
        <dbReference type="PROSITE" id="PS51192"/>
    </source>
</evidence>
<dbReference type="SUPFAM" id="SSF46785">
    <property type="entry name" value="Winged helix' DNA-binding domain"/>
    <property type="match status" value="1"/>
</dbReference>
<keyword evidence="8" id="KW-0413">Isomerase</keyword>
<dbReference type="STRING" id="131310.A0A0N4ZRB0"/>
<comment type="catalytic activity">
    <reaction evidence="10 12">
        <text>Couples ATP hydrolysis with the unwinding of duplex DNA by translocating in the 3'-5' direction.</text>
        <dbReference type="EC" id="5.6.2.4"/>
    </reaction>
</comment>
<dbReference type="FunFam" id="3.40.50.300:FF:000340">
    <property type="entry name" value="Bloom syndrome, RecQ helicase"/>
    <property type="match status" value="1"/>
</dbReference>
<dbReference type="InterPro" id="IPR036388">
    <property type="entry name" value="WH-like_DNA-bd_sf"/>
</dbReference>
<protein>
    <recommendedName>
        <fullName evidence="12">ATP-dependent DNA helicase</fullName>
        <ecNumber evidence="12">5.6.2.4</ecNumber>
    </recommendedName>
</protein>
<dbReference type="Pfam" id="PF00271">
    <property type="entry name" value="Helicase_C"/>
    <property type="match status" value="1"/>
</dbReference>
<comment type="catalytic activity">
    <reaction evidence="11 12">
        <text>ATP + H2O = ADP + phosphate + H(+)</text>
        <dbReference type="Rhea" id="RHEA:13065"/>
        <dbReference type="ChEBI" id="CHEBI:15377"/>
        <dbReference type="ChEBI" id="CHEBI:15378"/>
        <dbReference type="ChEBI" id="CHEBI:30616"/>
        <dbReference type="ChEBI" id="CHEBI:43474"/>
        <dbReference type="ChEBI" id="CHEBI:456216"/>
    </reaction>
</comment>
<dbReference type="InterPro" id="IPR018982">
    <property type="entry name" value="RQC_domain"/>
</dbReference>
<dbReference type="GO" id="GO:0005524">
    <property type="term" value="F:ATP binding"/>
    <property type="evidence" value="ECO:0007669"/>
    <property type="project" value="UniProtKB-KW"/>
</dbReference>
<feature type="domain" description="Helicase ATP-binding" evidence="13">
    <location>
        <begin position="168"/>
        <end position="345"/>
    </location>
</feature>
<dbReference type="PROSITE" id="PS51194">
    <property type="entry name" value="HELICASE_CTER"/>
    <property type="match status" value="1"/>
</dbReference>
<dbReference type="PROSITE" id="PS00690">
    <property type="entry name" value="DEAH_ATP_HELICASE"/>
    <property type="match status" value="1"/>
</dbReference>
<dbReference type="SUPFAM" id="SSF52540">
    <property type="entry name" value="P-loop containing nucleoside triphosphate hydrolases"/>
    <property type="match status" value="2"/>
</dbReference>
<proteinExistence type="inferred from homology"/>
<dbReference type="InterPro" id="IPR001650">
    <property type="entry name" value="Helicase_C-like"/>
</dbReference>
<dbReference type="Pfam" id="PF00270">
    <property type="entry name" value="DEAD"/>
    <property type="match status" value="1"/>
</dbReference>
<dbReference type="FunFam" id="3.40.50.300:FF:000296">
    <property type="entry name" value="ATP-dependent DNA helicase RecQ"/>
    <property type="match status" value="1"/>
</dbReference>
<evidence type="ECO:0000256" key="12">
    <source>
        <dbReference type="RuleBase" id="RU364117"/>
    </source>
</evidence>
<dbReference type="GO" id="GO:0016887">
    <property type="term" value="F:ATP hydrolysis activity"/>
    <property type="evidence" value="ECO:0007669"/>
    <property type="project" value="RHEA"/>
</dbReference>
<evidence type="ECO:0000256" key="4">
    <source>
        <dbReference type="ARBA" id="ARBA00022801"/>
    </source>
</evidence>
<comment type="similarity">
    <text evidence="2 12">Belongs to the helicase family. RecQ subfamily.</text>
</comment>
<dbReference type="InterPro" id="IPR014001">
    <property type="entry name" value="Helicase_ATP-bd"/>
</dbReference>
<dbReference type="GO" id="GO:0006260">
    <property type="term" value="P:DNA replication"/>
    <property type="evidence" value="ECO:0007669"/>
    <property type="project" value="InterPro"/>
</dbReference>
<evidence type="ECO:0000256" key="5">
    <source>
        <dbReference type="ARBA" id="ARBA00022806"/>
    </source>
</evidence>
<dbReference type="GO" id="GO:0000724">
    <property type="term" value="P:double-strand break repair via homologous recombination"/>
    <property type="evidence" value="ECO:0007669"/>
    <property type="project" value="TreeGrafter"/>
</dbReference>
<dbReference type="InterPro" id="IPR027417">
    <property type="entry name" value="P-loop_NTPase"/>
</dbReference>
<dbReference type="Proteomes" id="UP000038045">
    <property type="component" value="Unplaced"/>
</dbReference>
<keyword evidence="5 12" id="KW-0347">Helicase</keyword>
<dbReference type="NCBIfam" id="TIGR00614">
    <property type="entry name" value="recQ_fam"/>
    <property type="match status" value="1"/>
</dbReference>
<dbReference type="Pfam" id="PF16124">
    <property type="entry name" value="RecQ_Zn_bind"/>
    <property type="match status" value="1"/>
</dbReference>
<dbReference type="InterPro" id="IPR004589">
    <property type="entry name" value="DNA_helicase_ATP-dep_RecQ"/>
</dbReference>
<dbReference type="AlphaFoldDB" id="A0A0N4ZRB0"/>
<dbReference type="GO" id="GO:0003677">
    <property type="term" value="F:DNA binding"/>
    <property type="evidence" value="ECO:0007669"/>
    <property type="project" value="UniProtKB-KW"/>
</dbReference>
<feature type="domain" description="Helicase C-terminal" evidence="14">
    <location>
        <begin position="367"/>
        <end position="515"/>
    </location>
</feature>
<dbReference type="Gene3D" id="3.40.50.300">
    <property type="entry name" value="P-loop containing nucleotide triphosphate hydrolases"/>
    <property type="match status" value="2"/>
</dbReference>
<dbReference type="InterPro" id="IPR002464">
    <property type="entry name" value="DNA/RNA_helicase_DEAH_CS"/>
</dbReference>
<sequence>MSSLRELFETSKPKQRIKYGKFSFVAYDSSFKIPEDKLEEIFRDVQLTEYLAGSINYSINKNKTNKKLNASIHLDQENSNLYERKDDYDDFYEDYDDLYKSINQSKSSVVEINHRPKNKVVNKFLNCDSDYFSDERTLINDETIKKMYDILKNTFGHTNFRHKQKQTIIAALMGYDVFVLMPTGAGKSLCYQLPAVFENGITIVISPLVALIEDQLVKMSSFGIPAISLTGAVSVNKCDQIYKDILNKKKIIKLLYVTPEKINGSDKFKAFLNNLYSERMISRFVIDEAHCISQWGHDFRPDYSKLYCLRTMFMEPKIPMMVLTATATPAIVEDIKKTLSIEESKMFMSSFSRPNLKYEVIPKTAKSQEMLLLKIQKTYPNKSGIIYCFSKKDCDVISESLQKYSISSICYHAGLSAKKRTEAQRLWMSNSVQVICATIAFGMGIDKPDVRFVIHLSLPKSIESYYQESGRAGRDGLPSYCAILYNYTDSIKQKCFIDETNIVGKSYRPKKNIISKKLQHENVCKMIAYCEAIVDCRRKLLVEHFGELYDTRICKANMETICDNCENSLRPKNFYTLYDMTNEAELVMKATIDIPLTVKQIVDCYRGYGSKNQSRLDDIQSLEIFGRGSSLSDGDVNRFVIKLITDGYLKEEIKVINGNGFSNITGYLMLTSKGHKFLSSIEKPTFKLLISDGKGKNQFSKQINLSDLGIL</sequence>
<dbReference type="PANTHER" id="PTHR13710:SF153">
    <property type="entry name" value="RECQ-LIKE DNA HELICASE BLM"/>
    <property type="match status" value="1"/>
</dbReference>
<dbReference type="InterPro" id="IPR036390">
    <property type="entry name" value="WH_DNA-bd_sf"/>
</dbReference>
<evidence type="ECO:0000256" key="11">
    <source>
        <dbReference type="ARBA" id="ARBA00049360"/>
    </source>
</evidence>
<comment type="subcellular location">
    <subcellularLocation>
        <location evidence="1 12">Nucleus</location>
    </subcellularLocation>
</comment>
<dbReference type="GO" id="GO:0005634">
    <property type="term" value="C:nucleus"/>
    <property type="evidence" value="ECO:0007669"/>
    <property type="project" value="UniProtKB-SubCell"/>
</dbReference>
<dbReference type="InterPro" id="IPR032284">
    <property type="entry name" value="RecQ_Zn-bd"/>
</dbReference>
<dbReference type="Pfam" id="PF09382">
    <property type="entry name" value="RQC"/>
    <property type="match status" value="1"/>
</dbReference>
<dbReference type="Gene3D" id="1.10.10.10">
    <property type="entry name" value="Winged helix-like DNA-binding domain superfamily/Winged helix DNA-binding domain"/>
    <property type="match status" value="1"/>
</dbReference>
<organism evidence="15 16">
    <name type="scientific">Parastrongyloides trichosuri</name>
    <name type="common">Possum-specific nematode worm</name>
    <dbReference type="NCBI Taxonomy" id="131310"/>
    <lineage>
        <taxon>Eukaryota</taxon>
        <taxon>Metazoa</taxon>
        <taxon>Ecdysozoa</taxon>
        <taxon>Nematoda</taxon>
        <taxon>Chromadorea</taxon>
        <taxon>Rhabditida</taxon>
        <taxon>Tylenchina</taxon>
        <taxon>Panagrolaimomorpha</taxon>
        <taxon>Strongyloidoidea</taxon>
        <taxon>Strongyloididae</taxon>
        <taxon>Parastrongyloides</taxon>
    </lineage>
</organism>
<dbReference type="CDD" id="cd18794">
    <property type="entry name" value="SF2_C_RecQ"/>
    <property type="match status" value="1"/>
</dbReference>
<dbReference type="GO" id="GO:0005694">
    <property type="term" value="C:chromosome"/>
    <property type="evidence" value="ECO:0007669"/>
    <property type="project" value="TreeGrafter"/>
</dbReference>
<dbReference type="EC" id="5.6.2.4" evidence="12"/>
<dbReference type="WBParaSite" id="PTRK_0001104500.1">
    <property type="protein sequence ID" value="PTRK_0001104500.1"/>
    <property type="gene ID" value="PTRK_0001104500"/>
</dbReference>
<evidence type="ECO:0000256" key="7">
    <source>
        <dbReference type="ARBA" id="ARBA00023125"/>
    </source>
</evidence>
<evidence type="ECO:0000256" key="1">
    <source>
        <dbReference type="ARBA" id="ARBA00004123"/>
    </source>
</evidence>
<reference evidence="16" key="1">
    <citation type="submission" date="2017-02" db="UniProtKB">
        <authorList>
            <consortium name="WormBaseParasite"/>
        </authorList>
    </citation>
    <scope>IDENTIFICATION</scope>
</reference>
<dbReference type="PROSITE" id="PS51192">
    <property type="entry name" value="HELICASE_ATP_BIND_1"/>
    <property type="match status" value="1"/>
</dbReference>
<keyword evidence="7" id="KW-0238">DNA-binding</keyword>
<dbReference type="SMART" id="SM00487">
    <property type="entry name" value="DEXDc"/>
    <property type="match status" value="1"/>
</dbReference>
<evidence type="ECO:0000256" key="3">
    <source>
        <dbReference type="ARBA" id="ARBA00022741"/>
    </source>
</evidence>
<dbReference type="PANTHER" id="PTHR13710">
    <property type="entry name" value="DNA HELICASE RECQ FAMILY MEMBER"/>
    <property type="match status" value="1"/>
</dbReference>
<dbReference type="GO" id="GO:0007131">
    <property type="term" value="P:reciprocal meiotic recombination"/>
    <property type="evidence" value="ECO:0007669"/>
    <property type="project" value="UniProtKB-ARBA"/>
</dbReference>
<keyword evidence="15" id="KW-1185">Reference proteome</keyword>
<keyword evidence="9 12" id="KW-0539">Nucleus</keyword>
<name>A0A0N4ZRB0_PARTI</name>
<keyword evidence="6 12" id="KW-0067">ATP-binding</keyword>
<dbReference type="GO" id="GO:0005737">
    <property type="term" value="C:cytoplasm"/>
    <property type="evidence" value="ECO:0007669"/>
    <property type="project" value="TreeGrafter"/>
</dbReference>
<evidence type="ECO:0000256" key="9">
    <source>
        <dbReference type="ARBA" id="ARBA00023242"/>
    </source>
</evidence>
<dbReference type="SMART" id="SM00490">
    <property type="entry name" value="HELICc"/>
    <property type="match status" value="1"/>
</dbReference>
<keyword evidence="4 12" id="KW-0378">Hydrolase</keyword>
<dbReference type="InterPro" id="IPR011545">
    <property type="entry name" value="DEAD/DEAH_box_helicase_dom"/>
</dbReference>
<dbReference type="GO" id="GO:0009378">
    <property type="term" value="F:four-way junction helicase activity"/>
    <property type="evidence" value="ECO:0007669"/>
    <property type="project" value="TreeGrafter"/>
</dbReference>
<accession>A0A0N4ZRB0</accession>
<dbReference type="GO" id="GO:0043138">
    <property type="term" value="F:3'-5' DNA helicase activity"/>
    <property type="evidence" value="ECO:0007669"/>
    <property type="project" value="UniProtKB-EC"/>
</dbReference>